<keyword evidence="7 14" id="KW-1133">Transmembrane helix</keyword>
<evidence type="ECO:0000256" key="1">
    <source>
        <dbReference type="ARBA" id="ARBA00004304"/>
    </source>
</evidence>
<dbReference type="GO" id="GO:0015078">
    <property type="term" value="F:proton transmembrane transporter activity"/>
    <property type="evidence" value="ECO:0007669"/>
    <property type="project" value="InterPro"/>
</dbReference>
<keyword evidence="4 12" id="KW-0138">CF(0)</keyword>
<dbReference type="GO" id="GO:0031966">
    <property type="term" value="C:mitochondrial membrane"/>
    <property type="evidence" value="ECO:0007669"/>
    <property type="project" value="UniProtKB-SubCell"/>
</dbReference>
<keyword evidence="10 14" id="KW-0472">Membrane</keyword>
<keyword evidence="6 12" id="KW-0375">Hydrogen ion transport</keyword>
<dbReference type="GO" id="GO:0015986">
    <property type="term" value="P:proton motive force-driven ATP synthesis"/>
    <property type="evidence" value="ECO:0007669"/>
    <property type="project" value="InterPro"/>
</dbReference>
<gene>
    <name evidence="15" type="primary">ATPase 8</name>
</gene>
<keyword evidence="8 12" id="KW-0406">Ion transport</keyword>
<geneLocation type="mitochondrion" evidence="15"/>
<accession>A0A348B075</accession>
<evidence type="ECO:0000256" key="14">
    <source>
        <dbReference type="SAM" id="Phobius"/>
    </source>
</evidence>
<feature type="region of interest" description="Disordered" evidence="13">
    <location>
        <begin position="31"/>
        <end position="52"/>
    </location>
</feature>
<comment type="similarity">
    <text evidence="2 12">Belongs to the ATPase protein 8 family.</text>
</comment>
<feature type="compositionally biased region" description="Basic and acidic residues" evidence="13">
    <location>
        <begin position="42"/>
        <end position="52"/>
    </location>
</feature>
<name>A0A348B075_9SAUR</name>
<evidence type="ECO:0000256" key="6">
    <source>
        <dbReference type="ARBA" id="ARBA00022781"/>
    </source>
</evidence>
<evidence type="ECO:0000256" key="4">
    <source>
        <dbReference type="ARBA" id="ARBA00022547"/>
    </source>
</evidence>
<sequence length="52" mass="6126">MPQLNPAPWFMVFLTTWFALLLYSTKTTKLQEPNTPMMPESPAKKEATWQWP</sequence>
<evidence type="ECO:0000256" key="8">
    <source>
        <dbReference type="ARBA" id="ARBA00023065"/>
    </source>
</evidence>
<protein>
    <recommendedName>
        <fullName evidence="12">ATP synthase complex subunit 8</fullName>
    </recommendedName>
</protein>
<reference evidence="15" key="1">
    <citation type="submission" date="2004-04" db="EMBL/GenBank/DDBJ databases">
        <title>A nearly complete mitochondrial DNA sequence of the spotted false monitor, Callopistes maculatus.</title>
        <authorList>
            <person name="Kumazawa Y."/>
        </authorList>
    </citation>
    <scope>NUCLEOTIDE SEQUENCE</scope>
</reference>
<feature type="transmembrane region" description="Helical" evidence="14">
    <location>
        <begin position="6"/>
        <end position="23"/>
    </location>
</feature>
<evidence type="ECO:0000256" key="10">
    <source>
        <dbReference type="ARBA" id="ARBA00023136"/>
    </source>
</evidence>
<evidence type="ECO:0000313" key="15">
    <source>
        <dbReference type="EMBL" id="BBD52732.1"/>
    </source>
</evidence>
<evidence type="ECO:0000256" key="9">
    <source>
        <dbReference type="ARBA" id="ARBA00023128"/>
    </source>
</evidence>
<dbReference type="Pfam" id="PF00895">
    <property type="entry name" value="ATP-synt_8"/>
    <property type="match status" value="1"/>
</dbReference>
<evidence type="ECO:0000256" key="11">
    <source>
        <dbReference type="ARBA" id="ARBA00023310"/>
    </source>
</evidence>
<evidence type="ECO:0000256" key="12">
    <source>
        <dbReference type="RuleBase" id="RU003661"/>
    </source>
</evidence>
<proteinExistence type="inferred from homology"/>
<evidence type="ECO:0000256" key="2">
    <source>
        <dbReference type="ARBA" id="ARBA00008892"/>
    </source>
</evidence>
<organism evidence="15">
    <name type="scientific">Callopistes maculatus</name>
    <dbReference type="NCBI Taxonomy" id="271259"/>
    <lineage>
        <taxon>Eukaryota</taxon>
        <taxon>Metazoa</taxon>
        <taxon>Chordata</taxon>
        <taxon>Craniata</taxon>
        <taxon>Vertebrata</taxon>
        <taxon>Euteleostomi</taxon>
        <taxon>Lepidosauria</taxon>
        <taxon>Squamata</taxon>
        <taxon>Bifurcata</taxon>
        <taxon>Unidentata</taxon>
        <taxon>Episquamata</taxon>
        <taxon>Laterata</taxon>
        <taxon>Teiioidea</taxon>
        <taxon>Teiidae</taxon>
        <taxon>Callopistes</taxon>
    </lineage>
</organism>
<keyword evidence="3 12" id="KW-0813">Transport</keyword>
<evidence type="ECO:0000256" key="13">
    <source>
        <dbReference type="SAM" id="MobiDB-lite"/>
    </source>
</evidence>
<dbReference type="InterPro" id="IPR001421">
    <property type="entry name" value="ATP8_metazoa"/>
</dbReference>
<dbReference type="AlphaFoldDB" id="A0A348B075"/>
<keyword evidence="5 12" id="KW-0812">Transmembrane</keyword>
<keyword evidence="11" id="KW-0066">ATP synthesis</keyword>
<evidence type="ECO:0000256" key="3">
    <source>
        <dbReference type="ARBA" id="ARBA00022448"/>
    </source>
</evidence>
<dbReference type="GO" id="GO:0045259">
    <property type="term" value="C:proton-transporting ATP synthase complex"/>
    <property type="evidence" value="ECO:0007669"/>
    <property type="project" value="UniProtKB-KW"/>
</dbReference>
<comment type="subcellular location">
    <subcellularLocation>
        <location evidence="1 12">Mitochondrion membrane</location>
        <topology evidence="1 12">Single-pass membrane protein</topology>
    </subcellularLocation>
</comment>
<evidence type="ECO:0000256" key="5">
    <source>
        <dbReference type="ARBA" id="ARBA00022692"/>
    </source>
</evidence>
<dbReference type="EMBL" id="AB176924">
    <property type="protein sequence ID" value="BBD52732.1"/>
    <property type="molecule type" value="Genomic_DNA"/>
</dbReference>
<keyword evidence="9 12" id="KW-0496">Mitochondrion</keyword>
<evidence type="ECO:0000256" key="7">
    <source>
        <dbReference type="ARBA" id="ARBA00022989"/>
    </source>
</evidence>